<dbReference type="EMBL" id="SCKG01000002">
    <property type="protein sequence ID" value="TDH16198.1"/>
    <property type="molecule type" value="Genomic_DNA"/>
</dbReference>
<dbReference type="InterPro" id="IPR036364">
    <property type="entry name" value="SEA_dom_sf"/>
</dbReference>
<dbReference type="AlphaFoldDB" id="A0A484DL13"/>
<feature type="domain" description="SEA" evidence="1">
    <location>
        <begin position="116"/>
        <end position="231"/>
    </location>
</feature>
<evidence type="ECO:0000313" key="3">
    <source>
        <dbReference type="Proteomes" id="UP000295070"/>
    </source>
</evidence>
<keyword evidence="3" id="KW-1185">Reference proteome</keyword>
<dbReference type="Proteomes" id="UP000295070">
    <property type="component" value="Chromosome 2"/>
</dbReference>
<evidence type="ECO:0000313" key="2">
    <source>
        <dbReference type="EMBL" id="TDH16198.1"/>
    </source>
</evidence>
<dbReference type="PROSITE" id="PS50024">
    <property type="entry name" value="SEA"/>
    <property type="match status" value="1"/>
</dbReference>
<sequence length="259" mass="27197">MSSPQVNVTSTPRITTIGTTTPLTVQTTVAIIQLRFRLRQNFTSQLTDKSSPEFIQLADVVTTVLNILYSQKYGANFNRTVINSFSQGSVVVDAELIFNNASAVPETSAVANVLVGAVSNSSNFSLPVDASSVVATHLSDSSSTAYQTLAAKVVNEVNNVAKALYGSSYRRSFINSFTSGSVKVSMTLVYADKASVPSASNAASQLSQQLTSSSTSLNIISGSVSTQSTTSSSPPRPTMGSLAVFSLTLLAVAQMLIDL</sequence>
<gene>
    <name evidence="2" type="ORF">EPR50_G00017450</name>
</gene>
<dbReference type="SUPFAM" id="SSF82671">
    <property type="entry name" value="SEA domain"/>
    <property type="match status" value="1"/>
</dbReference>
<dbReference type="Pfam" id="PF01390">
    <property type="entry name" value="SEA"/>
    <property type="match status" value="2"/>
</dbReference>
<name>A0A484DL13_PERFV</name>
<evidence type="ECO:0000259" key="1">
    <source>
        <dbReference type="PROSITE" id="PS50024"/>
    </source>
</evidence>
<organism evidence="2 3">
    <name type="scientific">Perca flavescens</name>
    <name type="common">American yellow perch</name>
    <name type="synonym">Morone flavescens</name>
    <dbReference type="NCBI Taxonomy" id="8167"/>
    <lineage>
        <taxon>Eukaryota</taxon>
        <taxon>Metazoa</taxon>
        <taxon>Chordata</taxon>
        <taxon>Craniata</taxon>
        <taxon>Vertebrata</taxon>
        <taxon>Euteleostomi</taxon>
        <taxon>Actinopterygii</taxon>
        <taxon>Neopterygii</taxon>
        <taxon>Teleostei</taxon>
        <taxon>Neoteleostei</taxon>
        <taxon>Acanthomorphata</taxon>
        <taxon>Eupercaria</taxon>
        <taxon>Perciformes</taxon>
        <taxon>Percoidei</taxon>
        <taxon>Percidae</taxon>
        <taxon>Percinae</taxon>
        <taxon>Perca</taxon>
    </lineage>
</organism>
<reference evidence="2 3" key="1">
    <citation type="submission" date="2019-01" db="EMBL/GenBank/DDBJ databases">
        <title>A chromosome-scale genome assembly of the yellow perch, Perca flavescens.</title>
        <authorList>
            <person name="Feron R."/>
            <person name="Morvezen R."/>
            <person name="Bestin A."/>
            <person name="Haffray P."/>
            <person name="Klopp C."/>
            <person name="Zahm M."/>
            <person name="Cabau C."/>
            <person name="Roques C."/>
            <person name="Donnadieu C."/>
            <person name="Bouchez O."/>
            <person name="Christie M."/>
            <person name="Larson W."/>
            <person name="Guiguen Y."/>
        </authorList>
    </citation>
    <scope>NUCLEOTIDE SEQUENCE [LARGE SCALE GENOMIC DNA]</scope>
    <source>
        <strain evidence="2">YP-PL-M2</strain>
        <tissue evidence="2">Blood</tissue>
    </source>
</reference>
<protein>
    <recommendedName>
        <fullName evidence="1">SEA domain-containing protein</fullName>
    </recommendedName>
</protein>
<comment type="caution">
    <text evidence="2">The sequence shown here is derived from an EMBL/GenBank/DDBJ whole genome shotgun (WGS) entry which is preliminary data.</text>
</comment>
<proteinExistence type="predicted"/>
<accession>A0A484DL13</accession>
<dbReference type="InterPro" id="IPR000082">
    <property type="entry name" value="SEA_dom"/>
</dbReference>
<dbReference type="Gene3D" id="3.30.70.960">
    <property type="entry name" value="SEA domain"/>
    <property type="match status" value="1"/>
</dbReference>